<evidence type="ECO:0000259" key="1">
    <source>
        <dbReference type="Pfam" id="PF20250"/>
    </source>
</evidence>
<evidence type="ECO:0000313" key="3">
    <source>
        <dbReference type="Proteomes" id="UP000472320"/>
    </source>
</evidence>
<sequence>MVPADAASAAAAAAGDLPSSLVQRADGVYFKAEAPASLLQAAANQVFLSGAAFRGLDYGVFIRALYGAGPELPEGMKDQALWRFADEIAPFPTARRALYKAVRIVGGDAEYYFEPVFIEAEGLAPVPARLDFGEFVADMWTKGIRFGIDAPAVREAIASGKVARLIVARKLPPAPGRDAAIVEVSESIHRSNAPRLLANGRFDLHSFQNRFPQVKARVRLLRREPPVAGTRGFELSGIVLEPPAPRDVELTTVAGEGTVVEHHDGIDYLVSSTEGFINVDGKSKRISIGPKIVSREGVSARTTGNLQLDGDYEEFGEVQEQRTVEGGNITVHADVYGHIISRGGTIALQKNLMGGSATNADGNIRVAGVASGALLQAKTGEVVLGKAQNCVITGSRVIITEAYNCEIMADEVLIKLAAGCAIAARRIEIDSAGPRKQAEMQLHVMVPDTTKYDEKLAECAARAERGEQQAARCKEQMDTITADQEVRNYLQLASKVRKQEVTLNQEQLVLFQKMALKVGPSLKMVARLQVAMKEAQAAQQKEQELGEHVYKQKLMVIGSARCTVRQVTGELLVRKLVFNPDLGPAYLLPPKEVKLRVRTALGSQQPLFHAGSGSFDWSASAA</sequence>
<dbReference type="OrthoDB" id="8578642at2"/>
<dbReference type="AlphaFoldDB" id="A0A6L6QFR4"/>
<feature type="domain" description="Flagellar Assembly Protein A N-terminal region" evidence="1">
    <location>
        <begin position="133"/>
        <end position="280"/>
    </location>
</feature>
<dbReference type="PANTHER" id="PTHR38032">
    <property type="entry name" value="POLYMERASE-RELATED"/>
    <property type="match status" value="1"/>
</dbReference>
<dbReference type="Pfam" id="PF20250">
    <property type="entry name" value="FapA_N"/>
    <property type="match status" value="1"/>
</dbReference>
<evidence type="ECO:0000313" key="2">
    <source>
        <dbReference type="EMBL" id="MTW11328.1"/>
    </source>
</evidence>
<dbReference type="Proteomes" id="UP000472320">
    <property type="component" value="Unassembled WGS sequence"/>
</dbReference>
<dbReference type="EMBL" id="WNKX01000007">
    <property type="protein sequence ID" value="MTW11328.1"/>
    <property type="molecule type" value="Genomic_DNA"/>
</dbReference>
<proteinExistence type="predicted"/>
<dbReference type="PANTHER" id="PTHR38032:SF1">
    <property type="entry name" value="RNA-BINDING PROTEIN KHPB N-TERMINAL DOMAIN-CONTAINING PROTEIN"/>
    <property type="match status" value="1"/>
</dbReference>
<name>A0A6L6QFR4_9BURK</name>
<comment type="caution">
    <text evidence="2">The sequence shown here is derived from an EMBL/GenBank/DDBJ whole genome shotgun (WGS) entry which is preliminary data.</text>
</comment>
<dbReference type="InterPro" id="IPR046866">
    <property type="entry name" value="FapA_N"/>
</dbReference>
<gene>
    <name evidence="2" type="ORF">GM658_12055</name>
</gene>
<protein>
    <submittedName>
        <fullName evidence="2">DUF342 domain-containing protein</fullName>
    </submittedName>
</protein>
<reference evidence="2 3" key="1">
    <citation type="submission" date="2019-11" db="EMBL/GenBank/DDBJ databases">
        <title>Type strains purchased from KCTC, JCM and DSMZ.</title>
        <authorList>
            <person name="Lu H."/>
        </authorList>
    </citation>
    <scope>NUCLEOTIDE SEQUENCE [LARGE SCALE GENOMIC DNA]</scope>
    <source>
        <strain evidence="2 3">JCM 31587</strain>
    </source>
</reference>
<organism evidence="2 3">
    <name type="scientific">Massilia eburnea</name>
    <dbReference type="NCBI Taxonomy" id="1776165"/>
    <lineage>
        <taxon>Bacteria</taxon>
        <taxon>Pseudomonadati</taxon>
        <taxon>Pseudomonadota</taxon>
        <taxon>Betaproteobacteria</taxon>
        <taxon>Burkholderiales</taxon>
        <taxon>Oxalobacteraceae</taxon>
        <taxon>Telluria group</taxon>
        <taxon>Massilia</taxon>
    </lineage>
</organism>
<dbReference type="InterPro" id="IPR005646">
    <property type="entry name" value="FapA"/>
</dbReference>
<accession>A0A6L6QFR4</accession>
<keyword evidence="3" id="KW-1185">Reference proteome</keyword>